<reference evidence="1" key="2">
    <citation type="submission" date="2021-09" db="EMBL/GenBank/DDBJ databases">
        <authorList>
            <person name="Gilroy R."/>
        </authorList>
    </citation>
    <scope>NUCLEOTIDE SEQUENCE</scope>
    <source>
        <strain evidence="1">CHK135-1449</strain>
    </source>
</reference>
<sequence length="89" mass="10648">MDLFYILLNYHTFPAHQLIYAEQPWTLQSRAILVEASSSPVLNLDQIEYRFFLELSWVHRLFQLYSSQNLCLASSYQRMIEFALRQQSD</sequence>
<evidence type="ECO:0000313" key="2">
    <source>
        <dbReference type="Proteomes" id="UP000787156"/>
    </source>
</evidence>
<gene>
    <name evidence="1" type="ORF">K8V79_10095</name>
</gene>
<organism evidence="1 2">
    <name type="scientific">Acinetobacter lwoffii</name>
    <dbReference type="NCBI Taxonomy" id="28090"/>
    <lineage>
        <taxon>Bacteria</taxon>
        <taxon>Pseudomonadati</taxon>
        <taxon>Pseudomonadota</taxon>
        <taxon>Gammaproteobacteria</taxon>
        <taxon>Moraxellales</taxon>
        <taxon>Moraxellaceae</taxon>
        <taxon>Acinetobacter</taxon>
    </lineage>
</organism>
<name>A0A9D2UU05_ACILW</name>
<proteinExistence type="predicted"/>
<dbReference type="AlphaFoldDB" id="A0A9D2UU05"/>
<comment type="caution">
    <text evidence="1">The sequence shown here is derived from an EMBL/GenBank/DDBJ whole genome shotgun (WGS) entry which is preliminary data.</text>
</comment>
<protein>
    <submittedName>
        <fullName evidence="1">Uncharacterized protein</fullName>
    </submittedName>
</protein>
<accession>A0A9D2UU05</accession>
<evidence type="ECO:0000313" key="1">
    <source>
        <dbReference type="EMBL" id="HJF28573.1"/>
    </source>
</evidence>
<reference evidence="1" key="1">
    <citation type="journal article" date="2021" name="PeerJ">
        <title>Extensive microbial diversity within the chicken gut microbiome revealed by metagenomics and culture.</title>
        <authorList>
            <person name="Gilroy R."/>
            <person name="Ravi A."/>
            <person name="Getino M."/>
            <person name="Pursley I."/>
            <person name="Horton D.L."/>
            <person name="Alikhan N.F."/>
            <person name="Baker D."/>
            <person name="Gharbi K."/>
            <person name="Hall N."/>
            <person name="Watson M."/>
            <person name="Adriaenssens E.M."/>
            <person name="Foster-Nyarko E."/>
            <person name="Jarju S."/>
            <person name="Secka A."/>
            <person name="Antonio M."/>
            <person name="Oren A."/>
            <person name="Chaudhuri R.R."/>
            <person name="La Ragione R."/>
            <person name="Hildebrand F."/>
            <person name="Pallen M.J."/>
        </authorList>
    </citation>
    <scope>NUCLEOTIDE SEQUENCE</scope>
    <source>
        <strain evidence="1">CHK135-1449</strain>
    </source>
</reference>
<dbReference type="EMBL" id="DYWX01000108">
    <property type="protein sequence ID" value="HJF28573.1"/>
    <property type="molecule type" value="Genomic_DNA"/>
</dbReference>
<dbReference type="Proteomes" id="UP000787156">
    <property type="component" value="Unassembled WGS sequence"/>
</dbReference>